<proteinExistence type="predicted"/>
<gene>
    <name evidence="3" type="ORF">sscle_11g083010</name>
</gene>
<organism evidence="3 4">
    <name type="scientific">Sclerotinia sclerotiorum (strain ATCC 18683 / 1980 / Ss-1)</name>
    <name type="common">White mold</name>
    <name type="synonym">Whetzelinia sclerotiorum</name>
    <dbReference type="NCBI Taxonomy" id="665079"/>
    <lineage>
        <taxon>Eukaryota</taxon>
        <taxon>Fungi</taxon>
        <taxon>Dikarya</taxon>
        <taxon>Ascomycota</taxon>
        <taxon>Pezizomycotina</taxon>
        <taxon>Leotiomycetes</taxon>
        <taxon>Helotiales</taxon>
        <taxon>Sclerotiniaceae</taxon>
        <taxon>Sclerotinia</taxon>
    </lineage>
</organism>
<accession>A0A1D9QF53</accession>
<name>A0A1D9QF53_SCLS1</name>
<dbReference type="InterPro" id="IPR025676">
    <property type="entry name" value="Clr5_dom"/>
</dbReference>
<dbReference type="PANTHER" id="PTHR38788:SF3">
    <property type="entry name" value="CLR5 DOMAIN-CONTAINING PROTEIN"/>
    <property type="match status" value="1"/>
</dbReference>
<evidence type="ECO:0000259" key="2">
    <source>
        <dbReference type="Pfam" id="PF14420"/>
    </source>
</evidence>
<dbReference type="Proteomes" id="UP000177798">
    <property type="component" value="Chromosome 11"/>
</dbReference>
<sequence>MANTQQQTPKPPGPKRARDHATITSNKWTDHENLLFQLYVTEKKSYKEVRRIMNEKCKWSASERQYKGKIKLMGIYRNTEERERKAVIKHIQRRREKRKESYVRIRKHQISEDNLRLWEKKLGIDTNGSAMAKSSSSPI</sequence>
<evidence type="ECO:0000256" key="1">
    <source>
        <dbReference type="SAM" id="MobiDB-lite"/>
    </source>
</evidence>
<evidence type="ECO:0000313" key="3">
    <source>
        <dbReference type="EMBL" id="APA13531.1"/>
    </source>
</evidence>
<dbReference type="VEuPathDB" id="FungiDB:sscle_11g083010"/>
<feature type="domain" description="Clr5" evidence="2">
    <location>
        <begin position="25"/>
        <end position="71"/>
    </location>
</feature>
<feature type="region of interest" description="Disordered" evidence="1">
    <location>
        <begin position="1"/>
        <end position="22"/>
    </location>
</feature>
<dbReference type="OrthoDB" id="539213at2759"/>
<dbReference type="EMBL" id="CP017824">
    <property type="protein sequence ID" value="APA13531.1"/>
    <property type="molecule type" value="Genomic_DNA"/>
</dbReference>
<protein>
    <recommendedName>
        <fullName evidence="2">Clr5 domain-containing protein</fullName>
    </recommendedName>
</protein>
<dbReference type="Pfam" id="PF14420">
    <property type="entry name" value="Clr5"/>
    <property type="match status" value="1"/>
</dbReference>
<reference evidence="4" key="1">
    <citation type="journal article" date="2017" name="Genome Biol. Evol.">
        <title>The complete genome sequence of the phytopathogenic fungus Sclerotinia sclerotiorum reveals insights into the genome architecture of broad host range pathogens.</title>
        <authorList>
            <person name="Derbyshire M."/>
            <person name="Denton-Giles M."/>
            <person name="Hegedus D."/>
            <person name="Seifbarghy S."/>
            <person name="Rollins J."/>
            <person name="van Kan J."/>
            <person name="Seidl M.F."/>
            <person name="Faino L."/>
            <person name="Mbengue M."/>
            <person name="Navaud O."/>
            <person name="Raffaele S."/>
            <person name="Hammond-Kosack K."/>
            <person name="Heard S."/>
            <person name="Oliver R."/>
        </authorList>
    </citation>
    <scope>NUCLEOTIDE SEQUENCE [LARGE SCALE GENOMIC DNA]</scope>
    <source>
        <strain evidence="4">ATCC 18683 / 1980 / Ss-1</strain>
    </source>
</reference>
<evidence type="ECO:0000313" key="4">
    <source>
        <dbReference type="Proteomes" id="UP000177798"/>
    </source>
</evidence>
<dbReference type="AlphaFoldDB" id="A0A1D9QF53"/>
<dbReference type="PANTHER" id="PTHR38788">
    <property type="entry name" value="CLR5 DOMAIN-CONTAINING PROTEIN"/>
    <property type="match status" value="1"/>
</dbReference>